<dbReference type="SUPFAM" id="SSF48113">
    <property type="entry name" value="Heme-dependent peroxidases"/>
    <property type="match status" value="2"/>
</dbReference>
<dbReference type="CDD" id="cd09823">
    <property type="entry name" value="peroxinectin_like"/>
    <property type="match status" value="1"/>
</dbReference>
<dbReference type="KEGG" id="cel:CELE_K10B4.1"/>
<dbReference type="RefSeq" id="NP_493669.2">
    <property type="nucleotide sequence ID" value="NM_061268.2"/>
</dbReference>
<dbReference type="InterPro" id="IPR010255">
    <property type="entry name" value="Haem_peroxidase_sf"/>
</dbReference>
<dbReference type="PROSITE" id="PS50292">
    <property type="entry name" value="PEROXIDASE_3"/>
    <property type="match status" value="2"/>
</dbReference>
<dbReference type="OrthoDB" id="823504at2759"/>
<dbReference type="GO" id="GO:0004601">
    <property type="term" value="F:peroxidase activity"/>
    <property type="evidence" value="ECO:0000318"/>
    <property type="project" value="GO_Central"/>
</dbReference>
<keyword evidence="1 3" id="KW-0575">Peroxidase</keyword>
<dbReference type="eggNOG" id="KOG2408">
    <property type="taxonomic scope" value="Eukaryota"/>
</dbReference>
<evidence type="ECO:0000256" key="1">
    <source>
        <dbReference type="ARBA" id="ARBA00022559"/>
    </source>
</evidence>
<dbReference type="Gene3D" id="1.10.640.10">
    <property type="entry name" value="Haem peroxidase domain superfamily, animal type"/>
    <property type="match status" value="3"/>
</dbReference>
<dbReference type="UCSC" id="K10B4.1">
    <property type="organism name" value="c. elegans"/>
</dbReference>
<dbReference type="PRINTS" id="PR00457">
    <property type="entry name" value="ANPEROXIDASE"/>
</dbReference>
<feature type="signal peptide" evidence="2">
    <location>
        <begin position="1"/>
        <end position="17"/>
    </location>
</feature>
<organism evidence="3 4">
    <name type="scientific">Caenorhabditis elegans</name>
    <dbReference type="NCBI Taxonomy" id="6239"/>
    <lineage>
        <taxon>Eukaryota</taxon>
        <taxon>Metazoa</taxon>
        <taxon>Ecdysozoa</taxon>
        <taxon>Nematoda</taxon>
        <taxon>Chromadorea</taxon>
        <taxon>Rhabditida</taxon>
        <taxon>Rhabditina</taxon>
        <taxon>Rhabditomorpha</taxon>
        <taxon>Rhabditoidea</taxon>
        <taxon>Rhabditidae</taxon>
        <taxon>Peloderinae</taxon>
        <taxon>Caenorhabditis</taxon>
    </lineage>
</organism>
<dbReference type="AGR" id="WB:WBGene00019613"/>
<proteinExistence type="predicted"/>
<feature type="chain" id="PRO_5005692007" evidence="2">
    <location>
        <begin position="18"/>
        <end position="1294"/>
    </location>
</feature>
<dbReference type="PaxDb" id="6239-K10B4.1"/>
<evidence type="ECO:0000313" key="3">
    <source>
        <dbReference type="EMBL" id="CCD67732.2"/>
    </source>
</evidence>
<dbReference type="InParanoid" id="O17241"/>
<dbReference type="InterPro" id="IPR037120">
    <property type="entry name" value="Haem_peroxidase_sf_animal"/>
</dbReference>
<dbReference type="CTD" id="187249"/>
<reference evidence="3 4" key="1">
    <citation type="journal article" date="1998" name="Science">
        <title>Genome sequence of the nematode C. elegans: a platform for investigating biology.</title>
        <authorList>
            <consortium name="The C. elegans sequencing consortium"/>
            <person name="Sulson J.E."/>
            <person name="Waterston R."/>
        </authorList>
    </citation>
    <scope>NUCLEOTIDE SEQUENCE [LARGE SCALE GENOMIC DNA]</scope>
    <source>
        <strain evidence="3 4">Bristol N2</strain>
    </source>
</reference>
<dbReference type="FunFam" id="1.10.640.10:FF:000029">
    <property type="entry name" value="Protein CBG06977"/>
    <property type="match status" value="1"/>
</dbReference>
<evidence type="ECO:0000313" key="4">
    <source>
        <dbReference type="Proteomes" id="UP000001940"/>
    </source>
</evidence>
<dbReference type="PANTHER" id="PTHR11475">
    <property type="entry name" value="OXIDASE/PEROXIDASE"/>
    <property type="match status" value="1"/>
</dbReference>
<dbReference type="SMR" id="O17241"/>
<sequence>MNSLFLLLFICFNSGCGRKYYEEDIDRAFRSAEAEILPFRPHNVFSSDDSLMLNYSIAALAAIKMAQKTRDPRQKLPHHLCPLKKYNCLYGKYRHSDGRCTNIFFALSGSAYSSFSRRIPANYDDDISTPRLHGYRNGLLPPPAVVEKQIARTPAIYAISLTNTFLEFSEFLYNDLVKFVRLQDGLGCCGTGKSGECLNFGENFLDCYIRSAPSPRAHCSLGRREQMNLATAFLDAGPIYQDLRDTSKGKISSSFTLESTTKSSIHSLLIDEHNWVVDQIQKKFPDMGLELIFEEARKFVIAELQHITFEQFLPILLGDETMKKYDLRASHCDGGSCHEVEANTLNEFGSAVGLFYKFMTSSDKIYNPSLYSTSDFSTSPTSSSSKSPNVAEIISKGRDHGIATYSQWRKECGGGELKTYEDLIDLIDSNILKSLRDLYPDVLDVDLILLGIAENPVYGSLLGPTFGCIMALQFQKTKFGDTYWYTNKLTEDQLEEVKKTSISAMMCRHQKTSIIQKDVFKAADNFQNIPIFCNSSVFAKPDFSKWVETPEKHKNEQFDDILGECILEVFEARNRQRPATLQEGLHNSVALKSYGSMMLAKDEAVNEANVSLILLEATKKLVKLKHIELDSIQSVNIGEDFGKKSDSQCNPKNLPCDSTNPYRSYTGWCNNLETPSLANTFRELRRLLPPAYEDGIDLPRSKTITGSRLPSPRVISNMVHHAKKIEHVKYSHFVMEFGQFIDHDITHSPVDQNSDGTALNCSRCDSGRFVSPSCFPIPVPVNDVHFEPFSCLSFVRSLPAQKTLGYRNQMNQVSAYLDGSVMYGSTKCEGDRLRTFQDGKMKTTQTSRAPRHYGITLSQSDESEQDGCVSAPDAPCFIAGDDRNSQQTLLIAVHSVFHREHERITTTLKEINPNWDDEKIYQETRKLISAEFAHIVYNEYLPIIIGQKLIDDYDLRPRQDGYYDGYENCDASILQPFATAAFRFGHSTVTRFTPMQETVHDPATCVVDLASDFLNMSKIYDNEAVEQILGGMHGKHQMMTDRFVDDAIRNFLFSDRGRRGTGLDLISINIQRGRDHGIPPYNHYRSFCGLSRLTSFYSIFSDINQDGLTAIGKVYESPDDIDLFTGIVSEKTIPGGIVGPTAACIIAEQFRRLKKCDRFYYENGEDHSKFSASQLKEVRKTSMSALICANTKVPKISKDVFSVPDPFSNPLINCDLYPKLDLSKWRDAKDCIYKGKTIQLHSSQDISACTKCTCTSDGVKCAFLSPDCSSHTKEALAEDPICFMQCAHRIRDNY</sequence>
<keyword evidence="4" id="KW-1185">Reference proteome</keyword>
<dbReference type="InterPro" id="IPR019791">
    <property type="entry name" value="Haem_peroxidase_animal"/>
</dbReference>
<dbReference type="HOGENOM" id="CLU_005243_0_0_1"/>
<dbReference type="GeneID" id="187249"/>
<dbReference type="PANTHER" id="PTHR11475:SF43">
    <property type="entry name" value="PEROXIDASE"/>
    <property type="match status" value="1"/>
</dbReference>
<accession>O17241</accession>
<dbReference type="PIR" id="D88013">
    <property type="entry name" value="D88013"/>
</dbReference>
<dbReference type="PeroxiBase" id="4145">
    <property type="entry name" value="CelPxt03"/>
</dbReference>
<evidence type="ECO:0000313" key="5">
    <source>
        <dbReference type="WormBase" id="K10B4.1"/>
    </source>
</evidence>
<keyword evidence="2" id="KW-0732">Signal</keyword>
<dbReference type="GO" id="GO:0006979">
    <property type="term" value="P:response to oxidative stress"/>
    <property type="evidence" value="ECO:0007669"/>
    <property type="project" value="InterPro"/>
</dbReference>
<dbReference type="AlphaFoldDB" id="O17241"/>
<dbReference type="EMBL" id="BX284602">
    <property type="protein sequence ID" value="CCD67732.2"/>
    <property type="molecule type" value="Genomic_DNA"/>
</dbReference>
<dbReference type="OMA" id="TFGCIMA"/>
<evidence type="ECO:0000256" key="2">
    <source>
        <dbReference type="SAM" id="SignalP"/>
    </source>
</evidence>
<dbReference type="WormBase" id="K10B4.1">
    <property type="protein sequence ID" value="CE50640"/>
    <property type="gene ID" value="WBGene00019613"/>
</dbReference>
<name>O17241_CAEEL</name>
<dbReference type="GO" id="GO:0020037">
    <property type="term" value="F:heme binding"/>
    <property type="evidence" value="ECO:0007669"/>
    <property type="project" value="InterPro"/>
</dbReference>
<protein>
    <submittedName>
        <fullName evidence="3">Peroxidase</fullName>
    </submittedName>
</protein>
<dbReference type="Pfam" id="PF03098">
    <property type="entry name" value="An_peroxidase"/>
    <property type="match status" value="3"/>
</dbReference>
<gene>
    <name evidence="3" type="ORF">CELE_K10B4.1</name>
    <name evidence="3 5" type="ORF">K10B4.1</name>
</gene>
<keyword evidence="1 3" id="KW-0560">Oxidoreductase</keyword>
<dbReference type="Proteomes" id="UP000001940">
    <property type="component" value="Chromosome II"/>
</dbReference>